<evidence type="ECO:0000313" key="2">
    <source>
        <dbReference type="EMBL" id="KAK0384499.1"/>
    </source>
</evidence>
<feature type="compositionally biased region" description="Polar residues" evidence="1">
    <location>
        <begin position="71"/>
        <end position="83"/>
    </location>
</feature>
<feature type="region of interest" description="Disordered" evidence="1">
    <location>
        <begin position="71"/>
        <end position="102"/>
    </location>
</feature>
<feature type="compositionally biased region" description="Basic and acidic residues" evidence="1">
    <location>
        <begin position="84"/>
        <end position="97"/>
    </location>
</feature>
<evidence type="ECO:0000256" key="1">
    <source>
        <dbReference type="SAM" id="MobiDB-lite"/>
    </source>
</evidence>
<organism evidence="2 3">
    <name type="scientific">Sarocladium strictum</name>
    <name type="common">Black bundle disease fungus</name>
    <name type="synonym">Acremonium strictum</name>
    <dbReference type="NCBI Taxonomy" id="5046"/>
    <lineage>
        <taxon>Eukaryota</taxon>
        <taxon>Fungi</taxon>
        <taxon>Dikarya</taxon>
        <taxon>Ascomycota</taxon>
        <taxon>Pezizomycotina</taxon>
        <taxon>Sordariomycetes</taxon>
        <taxon>Hypocreomycetidae</taxon>
        <taxon>Hypocreales</taxon>
        <taxon>Sarocladiaceae</taxon>
        <taxon>Sarocladium</taxon>
    </lineage>
</organism>
<name>A0AA39L5D4_SARSR</name>
<gene>
    <name evidence="2" type="ORF">NLU13_8585</name>
</gene>
<protein>
    <submittedName>
        <fullName evidence="2">Uncharacterized protein</fullName>
    </submittedName>
</protein>
<evidence type="ECO:0000313" key="3">
    <source>
        <dbReference type="Proteomes" id="UP001175261"/>
    </source>
</evidence>
<dbReference type="Proteomes" id="UP001175261">
    <property type="component" value="Unassembled WGS sequence"/>
</dbReference>
<accession>A0AA39L5D4</accession>
<reference evidence="2" key="1">
    <citation type="submission" date="2022-10" db="EMBL/GenBank/DDBJ databases">
        <title>Determination and structural analysis of whole genome sequence of Sarocladium strictum F4-1.</title>
        <authorList>
            <person name="Hu L."/>
            <person name="Jiang Y."/>
        </authorList>
    </citation>
    <scope>NUCLEOTIDE SEQUENCE</scope>
    <source>
        <strain evidence="2">F4-1</strain>
    </source>
</reference>
<dbReference type="AlphaFoldDB" id="A0AA39L5D4"/>
<keyword evidence="3" id="KW-1185">Reference proteome</keyword>
<proteinExistence type="predicted"/>
<sequence>MSARVPELVFEADNLPYPAVKLIITRCFQWNNNPPFWALLITGKFYNAAGRVIWSTEVFLGQFSWLDDADYSSQGDTQSVTETDSSKADEEQSDSEHSSGLPCTMSGGWNPITGHDSASSAPPAAPYGGPVPGRGQAYIPHQGGPASCYGYPNYMGPYSQFYYGQQPPLQYGYYGMNYYDPYQQQLSAFQPNGAGNVYPRQTGPWPQIDSSMPASQMTNTSGGLGCEPGYNYFFPPEHTKVHVYRSEVPPWQLPAGAQLEFTAAHLPCNITCADLLKGYGCTNENKKKNNCFEILPAGGGKWYKGLKINGADKAMMGKTVKELGWDKTRSGLGGEKPVVCLWFSKG</sequence>
<comment type="caution">
    <text evidence="2">The sequence shown here is derived from an EMBL/GenBank/DDBJ whole genome shotgun (WGS) entry which is preliminary data.</text>
</comment>
<dbReference type="EMBL" id="JAPDFR010000008">
    <property type="protein sequence ID" value="KAK0384499.1"/>
    <property type="molecule type" value="Genomic_DNA"/>
</dbReference>